<dbReference type="EMBL" id="JBHSWN010000001">
    <property type="protein sequence ID" value="MFC6789425.1"/>
    <property type="molecule type" value="Genomic_DNA"/>
</dbReference>
<feature type="region of interest" description="Disordered" evidence="1">
    <location>
        <begin position="89"/>
        <end position="122"/>
    </location>
</feature>
<name>A0ABW2BGL1_9HYPH</name>
<comment type="caution">
    <text evidence="2">The sequence shown here is derived from an EMBL/GenBank/DDBJ whole genome shotgun (WGS) entry which is preliminary data.</text>
</comment>
<evidence type="ECO:0000313" key="3">
    <source>
        <dbReference type="Proteomes" id="UP001596292"/>
    </source>
</evidence>
<dbReference type="InterPro" id="IPR003772">
    <property type="entry name" value="YceD"/>
</dbReference>
<keyword evidence="3" id="KW-1185">Reference proteome</keyword>
<feature type="compositionally biased region" description="Basic and acidic residues" evidence="1">
    <location>
        <begin position="164"/>
        <end position="173"/>
    </location>
</feature>
<organism evidence="2 3">
    <name type="scientific">Methylobacterium komagatae</name>
    <dbReference type="NCBI Taxonomy" id="374425"/>
    <lineage>
        <taxon>Bacteria</taxon>
        <taxon>Pseudomonadati</taxon>
        <taxon>Pseudomonadota</taxon>
        <taxon>Alphaproteobacteria</taxon>
        <taxon>Hyphomicrobiales</taxon>
        <taxon>Methylobacteriaceae</taxon>
        <taxon>Methylobacterium</taxon>
    </lineage>
</organism>
<dbReference type="RefSeq" id="WP_378968374.1">
    <property type="nucleotide sequence ID" value="NZ_JBHSWN010000001.1"/>
</dbReference>
<feature type="compositionally biased region" description="Acidic residues" evidence="1">
    <location>
        <begin position="100"/>
        <end position="109"/>
    </location>
</feature>
<evidence type="ECO:0000256" key="1">
    <source>
        <dbReference type="SAM" id="MobiDB-lite"/>
    </source>
</evidence>
<proteinExistence type="predicted"/>
<accession>A0ABW2BGL1</accession>
<dbReference type="Proteomes" id="UP001596292">
    <property type="component" value="Unassembled WGS sequence"/>
</dbReference>
<gene>
    <name evidence="2" type="ORF">ACFQE0_07200</name>
</gene>
<evidence type="ECO:0000313" key="2">
    <source>
        <dbReference type="EMBL" id="MFC6789425.1"/>
    </source>
</evidence>
<sequence length="173" mass="18268">MSAKTTPPLSRPIEIGRLPRGRAEVTVEASPEECAALARDFGIPAVRDLVGRFVLSGTSTRLTVTGTVEAVATQVCTVTLEPFESAVREPVDVVFSDAPPPDEEPEDGPPEGAPEPPDPIVNGRVDLGALTGEFLALGLDPYPRKPGVTFEPVASGPESGPFEALRRLRDEDA</sequence>
<reference evidence="3" key="1">
    <citation type="journal article" date="2019" name="Int. J. Syst. Evol. Microbiol.">
        <title>The Global Catalogue of Microorganisms (GCM) 10K type strain sequencing project: providing services to taxonomists for standard genome sequencing and annotation.</title>
        <authorList>
            <consortium name="The Broad Institute Genomics Platform"/>
            <consortium name="The Broad Institute Genome Sequencing Center for Infectious Disease"/>
            <person name="Wu L."/>
            <person name="Ma J."/>
        </authorList>
    </citation>
    <scope>NUCLEOTIDE SEQUENCE [LARGE SCALE GENOMIC DNA]</scope>
    <source>
        <strain evidence="3">CCUG 48316</strain>
    </source>
</reference>
<protein>
    <submittedName>
        <fullName evidence="2">YceD family protein</fullName>
    </submittedName>
</protein>
<dbReference type="Pfam" id="PF02620">
    <property type="entry name" value="YceD"/>
    <property type="match status" value="1"/>
</dbReference>
<feature type="region of interest" description="Disordered" evidence="1">
    <location>
        <begin position="145"/>
        <end position="173"/>
    </location>
</feature>